<reference evidence="4 5" key="1">
    <citation type="submission" date="2018-03" db="EMBL/GenBank/DDBJ databases">
        <title>Cross-interface Injection: A General Nanoliter Liquid Handling Method Applied to Single Cells Genome Amplification Automated Nanoliter Liquid Handling Applied to Single Cell Multiple Displacement Amplification.</title>
        <authorList>
            <person name="Yun J."/>
            <person name="Xu P."/>
            <person name="Xu J."/>
            <person name="Dai X."/>
            <person name="Wang Y."/>
            <person name="Zheng X."/>
            <person name="Cao C."/>
            <person name="Yi Q."/>
            <person name="Zhu Y."/>
            <person name="Wang L."/>
            <person name="Dong Z."/>
            <person name="Huang Y."/>
            <person name="Huang L."/>
            <person name="Du W."/>
        </authorList>
    </citation>
    <scope>NUCLEOTIDE SEQUENCE [LARGE SCALE GENOMIC DNA]</scope>
    <source>
        <strain evidence="2 5">A12-4</strain>
        <strain evidence="3 4">A9-4</strain>
    </source>
</reference>
<keyword evidence="1" id="KW-0472">Membrane</keyword>
<comment type="caution">
    <text evidence="3">The sequence shown here is derived from an EMBL/GenBank/DDBJ whole genome shotgun (WGS) entry which is preliminary data.</text>
</comment>
<dbReference type="Proteomes" id="UP000241514">
    <property type="component" value="Unassembled WGS sequence"/>
</dbReference>
<dbReference type="EMBL" id="PYVF01000044">
    <property type="protein sequence ID" value="PTB88642.1"/>
    <property type="molecule type" value="Genomic_DNA"/>
</dbReference>
<evidence type="ECO:0000313" key="3">
    <source>
        <dbReference type="EMBL" id="PTB89161.1"/>
    </source>
</evidence>
<dbReference type="PANTHER" id="PTHR23416">
    <property type="entry name" value="SIALIC ACID SYNTHASE-RELATED"/>
    <property type="match status" value="1"/>
</dbReference>
<sequence>MKKIIYLILMIGHPILLLFYSRWVLRSRHFQNVNGYIWAYKSIFWRNILRYEKPTPWPAHASVRIAVPQNLIFHQDDINNFQSFGCYYQNYHAQIILGKGTFVAPNCGFITADHSLDDLNSSSTGANIVIGENCWIGMNSMILKGVNLADNTVVAAGTVVTKSFTESRIIIAGVPAKIIKRF</sequence>
<gene>
    <name evidence="2" type="ORF">C9927_03575</name>
    <name evidence="3" type="ORF">C9928_04465</name>
</gene>
<keyword evidence="1" id="KW-1133">Transmembrane helix</keyword>
<dbReference type="EMBL" id="PYVG01000020">
    <property type="protein sequence ID" value="PTB89161.1"/>
    <property type="molecule type" value="Genomic_DNA"/>
</dbReference>
<proteinExistence type="predicted"/>
<name>A0A2T4D5S4_9GAMM</name>
<dbReference type="Proteomes" id="UP000242087">
    <property type="component" value="Unassembled WGS sequence"/>
</dbReference>
<keyword evidence="1" id="KW-0812">Transmembrane</keyword>
<dbReference type="Pfam" id="PF14602">
    <property type="entry name" value="Hexapep_2"/>
    <property type="match status" value="1"/>
</dbReference>
<dbReference type="AlphaFoldDB" id="A0A2T4D5S4"/>
<accession>A0A2T4D5S4</accession>
<keyword evidence="3" id="KW-0808">Transferase</keyword>
<dbReference type="Gene3D" id="2.160.10.10">
    <property type="entry name" value="Hexapeptide repeat proteins"/>
    <property type="match status" value="1"/>
</dbReference>
<feature type="transmembrane region" description="Helical" evidence="1">
    <location>
        <begin position="6"/>
        <end position="25"/>
    </location>
</feature>
<dbReference type="InterPro" id="IPR001451">
    <property type="entry name" value="Hexapep"/>
</dbReference>
<evidence type="ECO:0000313" key="2">
    <source>
        <dbReference type="EMBL" id="PTB88642.1"/>
    </source>
</evidence>
<organism evidence="3 4">
    <name type="scientific">Pseudidiomarina aestuarii</name>
    <dbReference type="NCBI Taxonomy" id="624146"/>
    <lineage>
        <taxon>Bacteria</taxon>
        <taxon>Pseudomonadati</taxon>
        <taxon>Pseudomonadota</taxon>
        <taxon>Gammaproteobacteria</taxon>
        <taxon>Alteromonadales</taxon>
        <taxon>Idiomarinaceae</taxon>
        <taxon>Pseudidiomarina</taxon>
    </lineage>
</organism>
<evidence type="ECO:0000313" key="5">
    <source>
        <dbReference type="Proteomes" id="UP000242087"/>
    </source>
</evidence>
<dbReference type="InterPro" id="IPR051159">
    <property type="entry name" value="Hexapeptide_acetyltransf"/>
</dbReference>
<dbReference type="SUPFAM" id="SSF51161">
    <property type="entry name" value="Trimeric LpxA-like enzymes"/>
    <property type="match status" value="1"/>
</dbReference>
<evidence type="ECO:0000313" key="4">
    <source>
        <dbReference type="Proteomes" id="UP000241514"/>
    </source>
</evidence>
<evidence type="ECO:0000256" key="1">
    <source>
        <dbReference type="SAM" id="Phobius"/>
    </source>
</evidence>
<protein>
    <submittedName>
        <fullName evidence="3">Acyltransferase</fullName>
    </submittedName>
</protein>
<dbReference type="GO" id="GO:0016746">
    <property type="term" value="F:acyltransferase activity"/>
    <property type="evidence" value="ECO:0007669"/>
    <property type="project" value="UniProtKB-KW"/>
</dbReference>
<dbReference type="InterPro" id="IPR011004">
    <property type="entry name" value="Trimer_LpxA-like_sf"/>
</dbReference>
<keyword evidence="3" id="KW-0012">Acyltransferase</keyword>
<dbReference type="CDD" id="cd04647">
    <property type="entry name" value="LbH_MAT_like"/>
    <property type="match status" value="1"/>
</dbReference>